<evidence type="ECO:0000313" key="5">
    <source>
        <dbReference type="Proteomes" id="UP000013827"/>
    </source>
</evidence>
<dbReference type="Proteomes" id="UP000013827">
    <property type="component" value="Unassembled WGS sequence"/>
</dbReference>
<dbReference type="InterPro" id="IPR001849">
    <property type="entry name" value="PH_domain"/>
</dbReference>
<accession>A0A0D3K668</accession>
<feature type="domain" description="PH" evidence="3">
    <location>
        <begin position="75"/>
        <end position="174"/>
    </location>
</feature>
<reference evidence="5" key="1">
    <citation type="journal article" date="2013" name="Nature">
        <title>Pan genome of the phytoplankton Emiliania underpins its global distribution.</title>
        <authorList>
            <person name="Read B.A."/>
            <person name="Kegel J."/>
            <person name="Klute M.J."/>
            <person name="Kuo A."/>
            <person name="Lefebvre S.C."/>
            <person name="Maumus F."/>
            <person name="Mayer C."/>
            <person name="Miller J."/>
            <person name="Monier A."/>
            <person name="Salamov A."/>
            <person name="Young J."/>
            <person name="Aguilar M."/>
            <person name="Claverie J.M."/>
            <person name="Frickenhaus S."/>
            <person name="Gonzalez K."/>
            <person name="Herman E.K."/>
            <person name="Lin Y.C."/>
            <person name="Napier J."/>
            <person name="Ogata H."/>
            <person name="Sarno A.F."/>
            <person name="Shmutz J."/>
            <person name="Schroeder D."/>
            <person name="de Vargas C."/>
            <person name="Verret F."/>
            <person name="von Dassow P."/>
            <person name="Valentin K."/>
            <person name="Van de Peer Y."/>
            <person name="Wheeler G."/>
            <person name="Dacks J.B."/>
            <person name="Delwiche C.F."/>
            <person name="Dyhrman S.T."/>
            <person name="Glockner G."/>
            <person name="John U."/>
            <person name="Richards T."/>
            <person name="Worden A.Z."/>
            <person name="Zhang X."/>
            <person name="Grigoriev I.V."/>
            <person name="Allen A.E."/>
            <person name="Bidle K."/>
            <person name="Borodovsky M."/>
            <person name="Bowler C."/>
            <person name="Brownlee C."/>
            <person name="Cock J.M."/>
            <person name="Elias M."/>
            <person name="Gladyshev V.N."/>
            <person name="Groth M."/>
            <person name="Guda C."/>
            <person name="Hadaegh A."/>
            <person name="Iglesias-Rodriguez M.D."/>
            <person name="Jenkins J."/>
            <person name="Jones B.M."/>
            <person name="Lawson T."/>
            <person name="Leese F."/>
            <person name="Lindquist E."/>
            <person name="Lobanov A."/>
            <person name="Lomsadze A."/>
            <person name="Malik S.B."/>
            <person name="Marsh M.E."/>
            <person name="Mackinder L."/>
            <person name="Mock T."/>
            <person name="Mueller-Roeber B."/>
            <person name="Pagarete A."/>
            <person name="Parker M."/>
            <person name="Probert I."/>
            <person name="Quesneville H."/>
            <person name="Raines C."/>
            <person name="Rensing S.A."/>
            <person name="Riano-Pachon D.M."/>
            <person name="Richier S."/>
            <person name="Rokitta S."/>
            <person name="Shiraiwa Y."/>
            <person name="Soanes D.M."/>
            <person name="van der Giezen M."/>
            <person name="Wahlund T.M."/>
            <person name="Williams B."/>
            <person name="Wilson W."/>
            <person name="Wolfe G."/>
            <person name="Wurch L.L."/>
        </authorList>
    </citation>
    <scope>NUCLEOTIDE SEQUENCE</scope>
</reference>
<feature type="region of interest" description="Disordered" evidence="2">
    <location>
        <begin position="231"/>
        <end position="264"/>
    </location>
</feature>
<evidence type="ECO:0000313" key="4">
    <source>
        <dbReference type="EnsemblProtists" id="EOD31253"/>
    </source>
</evidence>
<dbReference type="AlphaFoldDB" id="A0A0D3K668"/>
<dbReference type="KEGG" id="ehx:EMIHUDRAFT_232200"/>
<dbReference type="RefSeq" id="XP_005783682.1">
    <property type="nucleotide sequence ID" value="XM_005783625.1"/>
</dbReference>
<dbReference type="PaxDb" id="2903-EOD31253"/>
<reference evidence="4" key="2">
    <citation type="submission" date="2024-10" db="UniProtKB">
        <authorList>
            <consortium name="EnsemblProtists"/>
        </authorList>
    </citation>
    <scope>IDENTIFICATION</scope>
</reference>
<feature type="coiled-coil region" evidence="1">
    <location>
        <begin position="367"/>
        <end position="394"/>
    </location>
</feature>
<dbReference type="EnsemblProtists" id="EOD31253">
    <property type="protein sequence ID" value="EOD31253"/>
    <property type="gene ID" value="EMIHUDRAFT_232200"/>
</dbReference>
<dbReference type="GeneID" id="17276526"/>
<dbReference type="HOGENOM" id="CLU_569176_0_0_1"/>
<evidence type="ECO:0000256" key="1">
    <source>
        <dbReference type="SAM" id="Coils"/>
    </source>
</evidence>
<sequence length="506" mass="53462">MQKKTRKTQWSTGFRPHRTQVLPIFVMLPETFEPLPPEFEALVGRRPDLQRLRFWTVCDLGSADVEATLLAAAFVVRGGHLSKWRKGGRAGTHDRFIKVASKDGGAAGAVLLWESKRGDIVRADDEIFTSCFEGTAETSQCFQVVLERRMLFFSAHASSRQRWCEGINCLASGRVRVLAATTRAGRATADSATPDYVVVQDCATGGVYAWNTRNEEANWIRSSGVPSSAGASSCRLSSDEPAAHSVSDPADAGHEAGGRPSPLPRLTEATEALQSACASQQAAVLAASLEQFGPVLASSEQGRRDLKAARSYLVQLRLAAAAGTRRPHELAAALARDEASSLPPAGSTAVRAALRAALAVGVDEDAVAAAKATLRELEEASARFDAEAAEARLALEGSSRSGDPTQIEARHSVQVERSAATFGLSSATADAAVATAEPDSESSPSAVKALRALETALARAAAAGVSGLAVHRAQSQRALMSGAAEALRREEDALSWIRENIQAGRA</sequence>
<evidence type="ECO:0000259" key="3">
    <source>
        <dbReference type="SMART" id="SM00233"/>
    </source>
</evidence>
<proteinExistence type="predicted"/>
<keyword evidence="5" id="KW-1185">Reference proteome</keyword>
<name>A0A0D3K668_EMIH1</name>
<dbReference type="SMART" id="SM00233">
    <property type="entry name" value="PH"/>
    <property type="match status" value="1"/>
</dbReference>
<keyword evidence="1" id="KW-0175">Coiled coil</keyword>
<organism evidence="4 5">
    <name type="scientific">Emiliania huxleyi (strain CCMP1516)</name>
    <dbReference type="NCBI Taxonomy" id="280463"/>
    <lineage>
        <taxon>Eukaryota</taxon>
        <taxon>Haptista</taxon>
        <taxon>Haptophyta</taxon>
        <taxon>Prymnesiophyceae</taxon>
        <taxon>Isochrysidales</taxon>
        <taxon>Noelaerhabdaceae</taxon>
        <taxon>Emiliania</taxon>
    </lineage>
</organism>
<evidence type="ECO:0000256" key="2">
    <source>
        <dbReference type="SAM" id="MobiDB-lite"/>
    </source>
</evidence>
<protein>
    <recommendedName>
        <fullName evidence="3">PH domain-containing protein</fullName>
    </recommendedName>
</protein>